<keyword evidence="11" id="KW-1185">Reference proteome</keyword>
<keyword evidence="2" id="KW-0479">Metal-binding</keyword>
<dbReference type="Proteomes" id="UP000234882">
    <property type="component" value="Chromosome"/>
</dbReference>
<dbReference type="KEGG" id="paru:CYR75_14880"/>
<evidence type="ECO:0000256" key="9">
    <source>
        <dbReference type="SAM" id="SignalP"/>
    </source>
</evidence>
<keyword evidence="8" id="KW-1015">Disulfide bond</keyword>
<dbReference type="GO" id="GO:0008237">
    <property type="term" value="F:metallopeptidase activity"/>
    <property type="evidence" value="ECO:0007669"/>
    <property type="project" value="UniProtKB-KW"/>
</dbReference>
<feature type="chain" id="PRO_5014856228" evidence="9">
    <location>
        <begin position="32"/>
        <end position="304"/>
    </location>
</feature>
<keyword evidence="1" id="KW-0645">Protease</keyword>
<keyword evidence="4" id="KW-0574">Periplasm</keyword>
<dbReference type="PIRSF" id="PIRSF018455">
    <property type="entry name" value="MepA"/>
    <property type="match status" value="1"/>
</dbReference>
<evidence type="ECO:0000313" key="11">
    <source>
        <dbReference type="Proteomes" id="UP000234882"/>
    </source>
</evidence>
<evidence type="ECO:0000256" key="8">
    <source>
        <dbReference type="PIRSR" id="PIRSR018455-2"/>
    </source>
</evidence>
<keyword evidence="6" id="KW-0862">Zinc</keyword>
<dbReference type="GO" id="GO:0004252">
    <property type="term" value="F:serine-type endopeptidase activity"/>
    <property type="evidence" value="ECO:0007669"/>
    <property type="project" value="InterPro"/>
</dbReference>
<protein>
    <submittedName>
        <fullName evidence="10">Penicillin-insensitive murein endopeptidase</fullName>
    </submittedName>
</protein>
<feature type="disulfide bond" evidence="8">
    <location>
        <begin position="203"/>
        <end position="257"/>
    </location>
</feature>
<dbReference type="OrthoDB" id="1467367at2"/>
<dbReference type="InterPro" id="IPR005073">
    <property type="entry name" value="Peptidase_M74"/>
</dbReference>
<organism evidence="10 11">
    <name type="scientific">Paracoccus jeotgali</name>
    <dbReference type="NCBI Taxonomy" id="2065379"/>
    <lineage>
        <taxon>Bacteria</taxon>
        <taxon>Pseudomonadati</taxon>
        <taxon>Pseudomonadota</taxon>
        <taxon>Alphaproteobacteria</taxon>
        <taxon>Rhodobacterales</taxon>
        <taxon>Paracoccaceae</taxon>
        <taxon>Paracoccus</taxon>
    </lineage>
</organism>
<evidence type="ECO:0000256" key="1">
    <source>
        <dbReference type="ARBA" id="ARBA00022670"/>
    </source>
</evidence>
<evidence type="ECO:0000313" key="10">
    <source>
        <dbReference type="EMBL" id="AUM75408.1"/>
    </source>
</evidence>
<name>A0A2K9MIF0_9RHOB</name>
<dbReference type="GO" id="GO:0030288">
    <property type="term" value="C:outer membrane-bounded periplasmic space"/>
    <property type="evidence" value="ECO:0007669"/>
    <property type="project" value="InterPro"/>
</dbReference>
<reference evidence="11" key="1">
    <citation type="submission" date="2017-12" db="EMBL/GenBank/DDBJ databases">
        <title>Genomic analysis of Paracoccus sp. CBA4604.</title>
        <authorList>
            <person name="Roh S.W."/>
            <person name="Kim J.Y."/>
            <person name="Kim J.S."/>
        </authorList>
    </citation>
    <scope>NUCLEOTIDE SEQUENCE [LARGE SCALE GENOMIC DNA]</scope>
    <source>
        <strain evidence="11">CBA4604</strain>
    </source>
</reference>
<evidence type="ECO:0000256" key="7">
    <source>
        <dbReference type="ARBA" id="ARBA00023049"/>
    </source>
</evidence>
<dbReference type="GO" id="GO:0046872">
    <property type="term" value="F:metal ion binding"/>
    <property type="evidence" value="ECO:0007669"/>
    <property type="project" value="UniProtKB-KW"/>
</dbReference>
<dbReference type="GO" id="GO:0006508">
    <property type="term" value="P:proteolysis"/>
    <property type="evidence" value="ECO:0007669"/>
    <property type="project" value="UniProtKB-KW"/>
</dbReference>
<dbReference type="SUPFAM" id="SSF55166">
    <property type="entry name" value="Hedgehog/DD-peptidase"/>
    <property type="match status" value="1"/>
</dbReference>
<proteinExistence type="predicted"/>
<gene>
    <name evidence="10" type="ORF">CYR75_14880</name>
</gene>
<keyword evidence="5" id="KW-0378">Hydrolase</keyword>
<sequence length="304" mass="32313">MGQQERRGAAVIRKFLLTVAAAAALAMPAMADPLAKDVFGRVPGPTAGTPVSIGTYSKGCVSGAAQLPESGPTWQAMRLSRNRNWGHPDMVGFVMGLSQAAAKMGWKGIYVGDMSQSRGGPMLTGHASHQLGLDADIWMLPPASLSLTPAQRESISSISVVAKNGLGVNGNWTRGHAGLIQSAAMDPRVDRIFLDAAIKVAMCDMNGDRGAWLQKLRPTPNHDYHFHVRLNCPAGSGTGCQNTAAPVAALSGNDNGCGAARQELAYRANPSTRPKYTPDPDYRHPRSFRLSEMPRQCQAVATAR</sequence>
<dbReference type="Gene3D" id="3.30.1380.10">
    <property type="match status" value="1"/>
</dbReference>
<dbReference type="AlphaFoldDB" id="A0A2K9MIF0"/>
<accession>A0A2K9MIF0</accession>
<dbReference type="Pfam" id="PF03411">
    <property type="entry name" value="Peptidase_M74"/>
    <property type="match status" value="1"/>
</dbReference>
<evidence type="ECO:0000256" key="5">
    <source>
        <dbReference type="ARBA" id="ARBA00022801"/>
    </source>
</evidence>
<feature type="disulfide bond" evidence="8">
    <location>
        <begin position="232"/>
        <end position="240"/>
    </location>
</feature>
<dbReference type="InterPro" id="IPR009045">
    <property type="entry name" value="Zn_M74/Hedgehog-like"/>
</dbReference>
<evidence type="ECO:0000256" key="3">
    <source>
        <dbReference type="ARBA" id="ARBA00022729"/>
    </source>
</evidence>
<feature type="signal peptide" evidence="9">
    <location>
        <begin position="1"/>
        <end position="31"/>
    </location>
</feature>
<dbReference type="EMBL" id="CP025583">
    <property type="protein sequence ID" value="AUM75408.1"/>
    <property type="molecule type" value="Genomic_DNA"/>
</dbReference>
<dbReference type="NCBIfam" id="NF006947">
    <property type="entry name" value="PRK09429.1"/>
    <property type="match status" value="1"/>
</dbReference>
<evidence type="ECO:0000256" key="2">
    <source>
        <dbReference type="ARBA" id="ARBA00022723"/>
    </source>
</evidence>
<evidence type="ECO:0000256" key="6">
    <source>
        <dbReference type="ARBA" id="ARBA00022833"/>
    </source>
</evidence>
<evidence type="ECO:0000256" key="4">
    <source>
        <dbReference type="ARBA" id="ARBA00022764"/>
    </source>
</evidence>
<keyword evidence="7" id="KW-0482">Metalloprotease</keyword>
<keyword evidence="3 9" id="KW-0732">Signal</keyword>